<dbReference type="AlphaFoldDB" id="A0A225WL95"/>
<name>A0A225WL95_9STRA</name>
<accession>A0A225WL95</accession>
<dbReference type="EMBL" id="NBNE01000698">
    <property type="protein sequence ID" value="OWZ17747.1"/>
    <property type="molecule type" value="Genomic_DNA"/>
</dbReference>
<proteinExistence type="predicted"/>
<reference evidence="2" key="1">
    <citation type="submission" date="2017-03" db="EMBL/GenBank/DDBJ databases">
        <title>Phytopthora megakarya and P. palmivora, two closely related causual agents of cacao black pod achieved similar genome size and gene model numbers by different mechanisms.</title>
        <authorList>
            <person name="Ali S."/>
            <person name="Shao J."/>
            <person name="Larry D.J."/>
            <person name="Kronmiller B."/>
            <person name="Shen D."/>
            <person name="Strem M.D."/>
            <person name="Melnick R.L."/>
            <person name="Guiltinan M.J."/>
            <person name="Tyler B.M."/>
            <person name="Meinhardt L.W."/>
            <person name="Bailey B.A."/>
        </authorList>
    </citation>
    <scope>NUCLEOTIDE SEQUENCE [LARGE SCALE GENOMIC DNA]</scope>
    <source>
        <strain evidence="2">zdho120</strain>
    </source>
</reference>
<protein>
    <submittedName>
        <fullName evidence="1">Uncharacterized protein</fullName>
    </submittedName>
</protein>
<gene>
    <name evidence="1" type="ORF">PHMEG_0008264</name>
</gene>
<sequence>MFMFASLQTYPGINLSKENSDVAEEKINWKLKLYVYKWRWSRKRKQNALHKKIDNDKFAFVAPSRPDIEKRITGCLAKLSPTTIISGFAKAGLMTDIR</sequence>
<organism evidence="1 2">
    <name type="scientific">Phytophthora megakarya</name>
    <dbReference type="NCBI Taxonomy" id="4795"/>
    <lineage>
        <taxon>Eukaryota</taxon>
        <taxon>Sar</taxon>
        <taxon>Stramenopiles</taxon>
        <taxon>Oomycota</taxon>
        <taxon>Peronosporomycetes</taxon>
        <taxon>Peronosporales</taxon>
        <taxon>Peronosporaceae</taxon>
        <taxon>Phytophthora</taxon>
    </lineage>
</organism>
<keyword evidence="2" id="KW-1185">Reference proteome</keyword>
<evidence type="ECO:0000313" key="1">
    <source>
        <dbReference type="EMBL" id="OWZ17747.1"/>
    </source>
</evidence>
<comment type="caution">
    <text evidence="1">The sequence shown here is derived from an EMBL/GenBank/DDBJ whole genome shotgun (WGS) entry which is preliminary data.</text>
</comment>
<dbReference type="Proteomes" id="UP000198211">
    <property type="component" value="Unassembled WGS sequence"/>
</dbReference>
<evidence type="ECO:0000313" key="2">
    <source>
        <dbReference type="Proteomes" id="UP000198211"/>
    </source>
</evidence>